<reference evidence="3" key="1">
    <citation type="submission" date="2024-07" db="EMBL/GenBank/DDBJ databases">
        <title>Two chromosome-level genome assemblies of Korean endemic species Abeliophyllum distichum and Forsythia ovata (Oleaceae).</title>
        <authorList>
            <person name="Jang H."/>
        </authorList>
    </citation>
    <scope>NUCLEOTIDE SEQUENCE [LARGE SCALE GENOMIC DNA]</scope>
</reference>
<sequence length="236" mass="26875">MSLENVVKYIPSISDYGWTYGDLMEKVMHRQSARKLKVGRLGILDAVIHENLSTQHNVPSTILPLRTNSFGSDVSVSSSSLVSLQSKYQMGVGRQSLLHDQRSRAPLNATLGEGEELRRNAVEGKDMQVREMGKGLHEDGGYSIEEDYCISDESQVWYWGNGQEQSWRSLLEGIHFRRTHVSTRGLFVDKMVQPLEEYYNLRWFGSLRDESGEGDKATNSCRQCNDEDGHVRERDD</sequence>
<evidence type="ECO:0000256" key="1">
    <source>
        <dbReference type="SAM" id="MobiDB-lite"/>
    </source>
</evidence>
<dbReference type="AlphaFoldDB" id="A0ABD1UVH8"/>
<dbReference type="Proteomes" id="UP001604277">
    <property type="component" value="Unassembled WGS sequence"/>
</dbReference>
<evidence type="ECO:0000313" key="3">
    <source>
        <dbReference type="Proteomes" id="UP001604277"/>
    </source>
</evidence>
<feature type="region of interest" description="Disordered" evidence="1">
    <location>
        <begin position="211"/>
        <end position="236"/>
    </location>
</feature>
<name>A0ABD1UVH8_9LAMI</name>
<feature type="compositionally biased region" description="Basic and acidic residues" evidence="1">
    <location>
        <begin position="224"/>
        <end position="236"/>
    </location>
</feature>
<keyword evidence="3" id="KW-1185">Reference proteome</keyword>
<comment type="caution">
    <text evidence="2">The sequence shown here is derived from an EMBL/GenBank/DDBJ whole genome shotgun (WGS) entry which is preliminary data.</text>
</comment>
<organism evidence="2 3">
    <name type="scientific">Forsythia ovata</name>
    <dbReference type="NCBI Taxonomy" id="205694"/>
    <lineage>
        <taxon>Eukaryota</taxon>
        <taxon>Viridiplantae</taxon>
        <taxon>Streptophyta</taxon>
        <taxon>Embryophyta</taxon>
        <taxon>Tracheophyta</taxon>
        <taxon>Spermatophyta</taxon>
        <taxon>Magnoliopsida</taxon>
        <taxon>eudicotyledons</taxon>
        <taxon>Gunneridae</taxon>
        <taxon>Pentapetalae</taxon>
        <taxon>asterids</taxon>
        <taxon>lamiids</taxon>
        <taxon>Lamiales</taxon>
        <taxon>Oleaceae</taxon>
        <taxon>Forsythieae</taxon>
        <taxon>Forsythia</taxon>
    </lineage>
</organism>
<proteinExistence type="predicted"/>
<dbReference type="EMBL" id="JBFOLJ010000006">
    <property type="protein sequence ID" value="KAL2528936.1"/>
    <property type="molecule type" value="Genomic_DNA"/>
</dbReference>
<evidence type="ECO:0000313" key="2">
    <source>
        <dbReference type="EMBL" id="KAL2528936.1"/>
    </source>
</evidence>
<gene>
    <name evidence="2" type="ORF">Fot_21537</name>
</gene>
<protein>
    <submittedName>
        <fullName evidence="2">Chromatin modification-related protein eaf-1</fullName>
    </submittedName>
</protein>
<accession>A0ABD1UVH8</accession>